<keyword evidence="7" id="KW-1185">Reference proteome</keyword>
<dbReference type="EMBL" id="SFCI01000280">
    <property type="protein sequence ID" value="TFY80847.1"/>
    <property type="molecule type" value="Genomic_DNA"/>
</dbReference>
<gene>
    <name evidence="6" type="ORF">EWM64_g3164</name>
</gene>
<feature type="region of interest" description="Disordered" evidence="4">
    <location>
        <begin position="491"/>
        <end position="522"/>
    </location>
</feature>
<feature type="compositionally biased region" description="Polar residues" evidence="4">
    <location>
        <begin position="435"/>
        <end position="445"/>
    </location>
</feature>
<evidence type="ECO:0000259" key="5">
    <source>
        <dbReference type="PROSITE" id="PS51194"/>
    </source>
</evidence>
<reference evidence="6 7" key="1">
    <citation type="submission" date="2019-02" db="EMBL/GenBank/DDBJ databases">
        <title>Genome sequencing of the rare red list fungi Hericium alpestre (H. flagellum).</title>
        <authorList>
            <person name="Buettner E."/>
            <person name="Kellner H."/>
        </authorList>
    </citation>
    <scope>NUCLEOTIDE SEQUENCE [LARGE SCALE GENOMIC DNA]</scope>
    <source>
        <strain evidence="6 7">DSM 108284</strain>
    </source>
</reference>
<comment type="catalytic activity">
    <reaction evidence="2">
        <text>Couples ATP hydrolysis with the unwinding of duplex DNA by translocating in the 3'-5' direction.</text>
        <dbReference type="EC" id="5.6.2.4"/>
    </reaction>
</comment>
<feature type="compositionally biased region" description="Basic and acidic residues" evidence="4">
    <location>
        <begin position="414"/>
        <end position="434"/>
    </location>
</feature>
<dbReference type="EC" id="5.6.2.4" evidence="3"/>
<dbReference type="STRING" id="135208.A0A4Z0A3E8"/>
<feature type="domain" description="Helicase C-terminal" evidence="5">
    <location>
        <begin position="91"/>
        <end position="253"/>
    </location>
</feature>
<organism evidence="6 7">
    <name type="scientific">Hericium alpestre</name>
    <dbReference type="NCBI Taxonomy" id="135208"/>
    <lineage>
        <taxon>Eukaryota</taxon>
        <taxon>Fungi</taxon>
        <taxon>Dikarya</taxon>
        <taxon>Basidiomycota</taxon>
        <taxon>Agaricomycotina</taxon>
        <taxon>Agaricomycetes</taxon>
        <taxon>Russulales</taxon>
        <taxon>Hericiaceae</taxon>
        <taxon>Hericium</taxon>
    </lineage>
</organism>
<dbReference type="GO" id="GO:0009378">
    <property type="term" value="F:four-way junction helicase activity"/>
    <property type="evidence" value="ECO:0007669"/>
    <property type="project" value="TreeGrafter"/>
</dbReference>
<feature type="region of interest" description="Disordered" evidence="4">
    <location>
        <begin position="408"/>
        <end position="466"/>
    </location>
</feature>
<evidence type="ECO:0000256" key="3">
    <source>
        <dbReference type="ARBA" id="ARBA00034808"/>
    </source>
</evidence>
<dbReference type="Proteomes" id="UP000298061">
    <property type="component" value="Unassembled WGS sequence"/>
</dbReference>
<proteinExistence type="inferred from homology"/>
<evidence type="ECO:0000313" key="7">
    <source>
        <dbReference type="Proteomes" id="UP000298061"/>
    </source>
</evidence>
<dbReference type="AlphaFoldDB" id="A0A4Z0A3E8"/>
<dbReference type="Pfam" id="PF00271">
    <property type="entry name" value="Helicase_C"/>
    <property type="match status" value="1"/>
</dbReference>
<accession>A0A4Z0A3E8</accession>
<dbReference type="OrthoDB" id="3269685at2759"/>
<dbReference type="PANTHER" id="PTHR13710:SF120">
    <property type="entry name" value="BIFUNCTIONAL 3'-5' EXONUCLEASE_ATP-DEPENDENT HELICASE WRN"/>
    <property type="match status" value="1"/>
</dbReference>
<comment type="similarity">
    <text evidence="1">Belongs to the helicase family. RecQ subfamily.</text>
</comment>
<evidence type="ECO:0000256" key="2">
    <source>
        <dbReference type="ARBA" id="ARBA00034617"/>
    </source>
</evidence>
<dbReference type="PROSITE" id="PS51194">
    <property type="entry name" value="HELICASE_CTER"/>
    <property type="match status" value="1"/>
</dbReference>
<dbReference type="InterPro" id="IPR001650">
    <property type="entry name" value="Helicase_C-like"/>
</dbReference>
<dbReference type="GO" id="GO:0043138">
    <property type="term" value="F:3'-5' DNA helicase activity"/>
    <property type="evidence" value="ECO:0007669"/>
    <property type="project" value="UniProtKB-EC"/>
</dbReference>
<evidence type="ECO:0000313" key="6">
    <source>
        <dbReference type="EMBL" id="TFY80847.1"/>
    </source>
</evidence>
<evidence type="ECO:0000256" key="4">
    <source>
        <dbReference type="SAM" id="MobiDB-lite"/>
    </source>
</evidence>
<dbReference type="GO" id="GO:0000724">
    <property type="term" value="P:double-strand break repair via homologous recombination"/>
    <property type="evidence" value="ECO:0007669"/>
    <property type="project" value="TreeGrafter"/>
</dbReference>
<dbReference type="GO" id="GO:0005694">
    <property type="term" value="C:chromosome"/>
    <property type="evidence" value="ECO:0007669"/>
    <property type="project" value="TreeGrafter"/>
</dbReference>
<dbReference type="InterPro" id="IPR027417">
    <property type="entry name" value="P-loop_NTPase"/>
</dbReference>
<dbReference type="PANTHER" id="PTHR13710">
    <property type="entry name" value="DNA HELICASE RECQ FAMILY MEMBER"/>
    <property type="match status" value="1"/>
</dbReference>
<protein>
    <recommendedName>
        <fullName evidence="3">DNA 3'-5' helicase</fullName>
        <ecNumber evidence="3">5.6.2.4</ecNumber>
    </recommendedName>
</protein>
<dbReference type="GO" id="GO:0005634">
    <property type="term" value="C:nucleus"/>
    <property type="evidence" value="ECO:0007669"/>
    <property type="project" value="TreeGrafter"/>
</dbReference>
<sequence>MISPEQLSGEGFKRLLDNKLFWGRVMAIGADEIHLLPTWGALFRKAYEQIARMRARFPECTVVLGVDCNHGRWTSARYRTHDASTGINGRNFPALLWILESRRKTVIYCATISLAFRVTCYLWIHTKDKSNLPTRLRMYTAINFPSYNNATRKILYDDPEPNITVATAAMAQGIDAPDIDDVVIVGEVIDPDEAHQRWGRAGRDRSKVKNARGIMYLTGSAVSKAKTILKGKGKPTKSQGKTKTSAPQMTEGMARMILADCLSAEQDQHYDNPRCVPEKLPSLPTMRTARPSVGDALHRSLQDAARMRLVTLRYEIWREADKYTHGCTPSAAFLPDLTINHLLNNITVFVTVEHVHGAVASNHLLLPHAERLLEILHEICGMRDVKASPGDDTAAAGAEDEDVEMLGEECPGDEQGRSHHADGEQGHRSLDARTSDQPSESSCNELTLPRDSAGPVPDGAGAAREVEASCRPPKGIPAHMYFSWDTGLGAESSKRRATKPASQRGVKKGRIENKENGSNNQFSTSKHHITVAFRGVLIYVETELPVNDVLLPASEPNLLNFILLIRGVLIYCIVGCCMVGVARESSISEGILLPFLDSTC</sequence>
<dbReference type="GO" id="GO:0005737">
    <property type="term" value="C:cytoplasm"/>
    <property type="evidence" value="ECO:0007669"/>
    <property type="project" value="TreeGrafter"/>
</dbReference>
<dbReference type="CDD" id="cd18785">
    <property type="entry name" value="SF2_C"/>
    <property type="match status" value="1"/>
</dbReference>
<evidence type="ECO:0000256" key="1">
    <source>
        <dbReference type="ARBA" id="ARBA00005446"/>
    </source>
</evidence>
<name>A0A4Z0A3E8_9AGAM</name>
<comment type="caution">
    <text evidence="6">The sequence shown here is derived from an EMBL/GenBank/DDBJ whole genome shotgun (WGS) entry which is preliminary data.</text>
</comment>
<dbReference type="Gene3D" id="3.40.50.300">
    <property type="entry name" value="P-loop containing nucleotide triphosphate hydrolases"/>
    <property type="match status" value="2"/>
</dbReference>
<dbReference type="SUPFAM" id="SSF52540">
    <property type="entry name" value="P-loop containing nucleoside triphosphate hydrolases"/>
    <property type="match status" value="1"/>
</dbReference>